<gene>
    <name evidence="3" type="ORF">LCGC14_0507170</name>
</gene>
<dbReference type="PANTHER" id="PTHR42759:SF1">
    <property type="entry name" value="MAGNESIUM-CHELATASE SUBUNIT CHLD"/>
    <property type="match status" value="1"/>
</dbReference>
<dbReference type="GO" id="GO:0005524">
    <property type="term" value="F:ATP binding"/>
    <property type="evidence" value="ECO:0007669"/>
    <property type="project" value="InterPro"/>
</dbReference>
<dbReference type="InterPro" id="IPR050764">
    <property type="entry name" value="CbbQ/NirQ/NorQ/GpvN"/>
</dbReference>
<dbReference type="Pfam" id="PF07728">
    <property type="entry name" value="AAA_5"/>
    <property type="match status" value="1"/>
</dbReference>
<name>A0A0F9S2A6_9ZZZZ</name>
<protein>
    <recommendedName>
        <fullName evidence="2">ATPase dynein-related AAA domain-containing protein</fullName>
    </recommendedName>
</protein>
<sequence length="378" mass="42248">MTRKPVNKKIETSKSASQKIGSKSKAITKTTPKKMTKKTTPTKSSTKRTLKKPMDNLTILKNSPYLKQPTQDTASKKQLTLKELFEKNLFSQKDEKMEIVLSGQYEAALDLMYEADAANLYPILIGPPGIGKTTLCRYYAQSRAKITGNDSFEWITFDESTKPAHLIGSFDPATTIQKGFSFDAFNPGPLIKAMLKGGIFLANEINRATEYTQNSLLEPLEEKTLLIPHIGRVKASNGFFFIGAMNPSELVGTHRLGEALKDRFNVWIELDYPDKKTEMKIIEHNNPYYKVDESTLEQIYLIINRTRTHHQVQTPASLRSGIALARLTGVAQKKSKKDPTKILREVANNVLYGAIQTKPGVKVNDVVKNIISQVVGSP</sequence>
<feature type="domain" description="ATPase dynein-related AAA" evidence="2">
    <location>
        <begin position="123"/>
        <end position="264"/>
    </location>
</feature>
<evidence type="ECO:0000259" key="2">
    <source>
        <dbReference type="Pfam" id="PF07728"/>
    </source>
</evidence>
<dbReference type="EMBL" id="LAZR01000608">
    <property type="protein sequence ID" value="KKN62905.1"/>
    <property type="molecule type" value="Genomic_DNA"/>
</dbReference>
<dbReference type="InterPro" id="IPR027417">
    <property type="entry name" value="P-loop_NTPase"/>
</dbReference>
<dbReference type="GO" id="GO:0016887">
    <property type="term" value="F:ATP hydrolysis activity"/>
    <property type="evidence" value="ECO:0007669"/>
    <property type="project" value="InterPro"/>
</dbReference>
<proteinExistence type="predicted"/>
<dbReference type="SUPFAM" id="SSF52540">
    <property type="entry name" value="P-loop containing nucleoside triphosphate hydrolases"/>
    <property type="match status" value="1"/>
</dbReference>
<evidence type="ECO:0000256" key="1">
    <source>
        <dbReference type="SAM" id="MobiDB-lite"/>
    </source>
</evidence>
<organism evidence="3">
    <name type="scientific">marine sediment metagenome</name>
    <dbReference type="NCBI Taxonomy" id="412755"/>
    <lineage>
        <taxon>unclassified sequences</taxon>
        <taxon>metagenomes</taxon>
        <taxon>ecological metagenomes</taxon>
    </lineage>
</organism>
<feature type="compositionally biased region" description="Polar residues" evidence="1">
    <location>
        <begin position="13"/>
        <end position="27"/>
    </location>
</feature>
<dbReference type="InterPro" id="IPR011704">
    <property type="entry name" value="ATPase_dyneun-rel_AAA"/>
</dbReference>
<reference evidence="3" key="1">
    <citation type="journal article" date="2015" name="Nature">
        <title>Complex archaea that bridge the gap between prokaryotes and eukaryotes.</title>
        <authorList>
            <person name="Spang A."/>
            <person name="Saw J.H."/>
            <person name="Jorgensen S.L."/>
            <person name="Zaremba-Niedzwiedzka K."/>
            <person name="Martijn J."/>
            <person name="Lind A.E."/>
            <person name="van Eijk R."/>
            <person name="Schleper C."/>
            <person name="Guy L."/>
            <person name="Ettema T.J."/>
        </authorList>
    </citation>
    <scope>NUCLEOTIDE SEQUENCE</scope>
</reference>
<dbReference type="AlphaFoldDB" id="A0A0F9S2A6"/>
<dbReference type="PANTHER" id="PTHR42759">
    <property type="entry name" value="MOXR FAMILY PROTEIN"/>
    <property type="match status" value="1"/>
</dbReference>
<feature type="region of interest" description="Disordered" evidence="1">
    <location>
        <begin position="1"/>
        <end position="54"/>
    </location>
</feature>
<evidence type="ECO:0000313" key="3">
    <source>
        <dbReference type="EMBL" id="KKN62905.1"/>
    </source>
</evidence>
<accession>A0A0F9S2A6</accession>
<dbReference type="Gene3D" id="3.40.50.300">
    <property type="entry name" value="P-loop containing nucleotide triphosphate hydrolases"/>
    <property type="match status" value="1"/>
</dbReference>
<comment type="caution">
    <text evidence="3">The sequence shown here is derived from an EMBL/GenBank/DDBJ whole genome shotgun (WGS) entry which is preliminary data.</text>
</comment>